<dbReference type="Gene3D" id="1.20.1560.10">
    <property type="entry name" value="ABC transporter type 1, transmembrane domain"/>
    <property type="match status" value="2"/>
</dbReference>
<dbReference type="PROSITE" id="PS50929">
    <property type="entry name" value="ABC_TM1F"/>
    <property type="match status" value="2"/>
</dbReference>
<protein>
    <submittedName>
        <fullName evidence="15">Bile acid-transporting ATPase</fullName>
    </submittedName>
</protein>
<dbReference type="Pfam" id="PF05071">
    <property type="entry name" value="NDUFA12"/>
    <property type="match status" value="1"/>
</dbReference>
<keyword evidence="7" id="KW-0067">ATP-binding</keyword>
<keyword evidence="10" id="KW-0325">Glycoprotein</keyword>
<evidence type="ECO:0000256" key="5">
    <source>
        <dbReference type="ARBA" id="ARBA00022737"/>
    </source>
</evidence>
<feature type="transmembrane region" description="Helical" evidence="12">
    <location>
        <begin position="589"/>
        <end position="611"/>
    </location>
</feature>
<dbReference type="PROSITE" id="PS50893">
    <property type="entry name" value="ABC_TRANSPORTER_2"/>
    <property type="match status" value="2"/>
</dbReference>
<feature type="transmembrane region" description="Helical" evidence="12">
    <location>
        <begin position="282"/>
        <end position="303"/>
    </location>
</feature>
<feature type="domain" description="ABC transporter" evidence="13">
    <location>
        <begin position="1513"/>
        <end position="1798"/>
    </location>
</feature>
<evidence type="ECO:0000259" key="13">
    <source>
        <dbReference type="PROSITE" id="PS50893"/>
    </source>
</evidence>
<evidence type="ECO:0000256" key="1">
    <source>
        <dbReference type="ARBA" id="ARBA00004141"/>
    </source>
</evidence>
<feature type="transmembrane region" description="Helical" evidence="12">
    <location>
        <begin position="1232"/>
        <end position="1252"/>
    </location>
</feature>
<feature type="compositionally biased region" description="Low complexity" evidence="11">
    <location>
        <begin position="1656"/>
        <end position="1675"/>
    </location>
</feature>
<feature type="domain" description="ABC transmembrane type-1" evidence="14">
    <location>
        <begin position="1141"/>
        <end position="1473"/>
    </location>
</feature>
<feature type="transmembrane region" description="Helical" evidence="12">
    <location>
        <begin position="422"/>
        <end position="442"/>
    </location>
</feature>
<dbReference type="Pfam" id="PF00664">
    <property type="entry name" value="ABC_membrane"/>
    <property type="match status" value="2"/>
</dbReference>
<dbReference type="Proteomes" id="UP000799436">
    <property type="component" value="Unassembled WGS sequence"/>
</dbReference>
<feature type="transmembrane region" description="Helical" evidence="12">
    <location>
        <begin position="726"/>
        <end position="745"/>
    </location>
</feature>
<dbReference type="InterPro" id="IPR050173">
    <property type="entry name" value="ABC_transporter_C-like"/>
</dbReference>
<evidence type="ECO:0000256" key="3">
    <source>
        <dbReference type="ARBA" id="ARBA00022448"/>
    </source>
</evidence>
<proteinExistence type="inferred from homology"/>
<dbReference type="InterPro" id="IPR003593">
    <property type="entry name" value="AAA+_ATPase"/>
</dbReference>
<keyword evidence="4 12" id="KW-0812">Transmembrane</keyword>
<dbReference type="GO" id="GO:0045271">
    <property type="term" value="C:respiratory chain complex I"/>
    <property type="evidence" value="ECO:0007669"/>
    <property type="project" value="InterPro"/>
</dbReference>
<dbReference type="PANTHER" id="PTHR24223:SF353">
    <property type="entry name" value="ABC TRANSPORTER ATP-BINDING PROTEIN_PERMEASE VMR1-RELATED"/>
    <property type="match status" value="1"/>
</dbReference>
<gene>
    <name evidence="15" type="ORF">EJ03DRAFT_392134</name>
</gene>
<dbReference type="InterPro" id="IPR007763">
    <property type="entry name" value="NDUFA12"/>
</dbReference>
<dbReference type="PANTHER" id="PTHR24223">
    <property type="entry name" value="ATP-BINDING CASSETTE SUB-FAMILY C"/>
    <property type="match status" value="1"/>
</dbReference>
<dbReference type="GO" id="GO:0140359">
    <property type="term" value="F:ABC-type transporter activity"/>
    <property type="evidence" value="ECO:0007669"/>
    <property type="project" value="InterPro"/>
</dbReference>
<comment type="subcellular location">
    <subcellularLocation>
        <location evidence="1">Membrane</location>
        <topology evidence="1">Multi-pass membrane protein</topology>
    </subcellularLocation>
</comment>
<evidence type="ECO:0000256" key="6">
    <source>
        <dbReference type="ARBA" id="ARBA00022741"/>
    </source>
</evidence>
<feature type="transmembrane region" description="Helical" evidence="12">
    <location>
        <begin position="617"/>
        <end position="634"/>
    </location>
</feature>
<evidence type="ECO:0000313" key="16">
    <source>
        <dbReference type="Proteomes" id="UP000799436"/>
    </source>
</evidence>
<evidence type="ECO:0000256" key="7">
    <source>
        <dbReference type="ARBA" id="ARBA00022840"/>
    </source>
</evidence>
<feature type="compositionally biased region" description="Basic and acidic residues" evidence="11">
    <location>
        <begin position="162"/>
        <end position="172"/>
    </location>
</feature>
<evidence type="ECO:0000313" key="15">
    <source>
        <dbReference type="EMBL" id="KAF2764266.1"/>
    </source>
</evidence>
<feature type="region of interest" description="Disordered" evidence="11">
    <location>
        <begin position="162"/>
        <end position="197"/>
    </location>
</feature>
<dbReference type="InterPro" id="IPR003439">
    <property type="entry name" value="ABC_transporter-like_ATP-bd"/>
</dbReference>
<comment type="similarity">
    <text evidence="2">Belongs to the complex I NDUFA12 subunit family.</text>
</comment>
<feature type="transmembrane region" description="Helical" evidence="12">
    <location>
        <begin position="462"/>
        <end position="485"/>
    </location>
</feature>
<evidence type="ECO:0000256" key="8">
    <source>
        <dbReference type="ARBA" id="ARBA00022989"/>
    </source>
</evidence>
<feature type="transmembrane region" description="Helical" evidence="12">
    <location>
        <begin position="1307"/>
        <end position="1328"/>
    </location>
</feature>
<feature type="compositionally biased region" description="Acidic residues" evidence="11">
    <location>
        <begin position="181"/>
        <end position="192"/>
    </location>
</feature>
<feature type="transmembrane region" description="Helical" evidence="12">
    <location>
        <begin position="1419"/>
        <end position="1442"/>
    </location>
</feature>
<evidence type="ECO:0000256" key="2">
    <source>
        <dbReference type="ARBA" id="ARBA00007355"/>
    </source>
</evidence>
<name>A0A6G1KUH1_9PEZI</name>
<dbReference type="CDD" id="cd03244">
    <property type="entry name" value="ABCC_MRP_domain2"/>
    <property type="match status" value="1"/>
</dbReference>
<evidence type="ECO:0000256" key="10">
    <source>
        <dbReference type="ARBA" id="ARBA00023180"/>
    </source>
</evidence>
<dbReference type="InterPro" id="IPR017871">
    <property type="entry name" value="ABC_transporter-like_CS"/>
</dbReference>
<dbReference type="InterPro" id="IPR011527">
    <property type="entry name" value="ABC1_TM_dom"/>
</dbReference>
<dbReference type="CDD" id="cd03250">
    <property type="entry name" value="ABCC_MRP_domain1"/>
    <property type="match status" value="1"/>
</dbReference>
<dbReference type="OrthoDB" id="6500128at2759"/>
<dbReference type="GO" id="GO:0005524">
    <property type="term" value="F:ATP binding"/>
    <property type="evidence" value="ECO:0007669"/>
    <property type="project" value="UniProtKB-KW"/>
</dbReference>
<dbReference type="CDD" id="cd18604">
    <property type="entry name" value="ABC_6TM_VMR1_D2_like"/>
    <property type="match status" value="1"/>
</dbReference>
<dbReference type="InterPro" id="IPR036640">
    <property type="entry name" value="ABC1_TM_sf"/>
</dbReference>
<evidence type="ECO:0000256" key="4">
    <source>
        <dbReference type="ARBA" id="ARBA00022692"/>
    </source>
</evidence>
<dbReference type="PROSITE" id="PS00211">
    <property type="entry name" value="ABC_TRANSPORTER_1"/>
    <property type="match status" value="2"/>
</dbReference>
<evidence type="ECO:0000256" key="11">
    <source>
        <dbReference type="SAM" id="MobiDB-lite"/>
    </source>
</evidence>
<dbReference type="SUPFAM" id="SSF52540">
    <property type="entry name" value="P-loop containing nucleoside triphosphate hydrolases"/>
    <property type="match status" value="2"/>
</dbReference>
<feature type="transmembrane region" description="Helical" evidence="12">
    <location>
        <begin position="129"/>
        <end position="148"/>
    </location>
</feature>
<feature type="transmembrane region" description="Helical" evidence="12">
    <location>
        <begin position="1334"/>
        <end position="1354"/>
    </location>
</feature>
<feature type="domain" description="ABC transmembrane type-1" evidence="14">
    <location>
        <begin position="429"/>
        <end position="757"/>
    </location>
</feature>
<feature type="transmembrane region" description="Helical" evidence="12">
    <location>
        <begin position="315"/>
        <end position="332"/>
    </location>
</feature>
<feature type="transmembrane region" description="Helical" evidence="12">
    <location>
        <begin position="251"/>
        <end position="270"/>
    </location>
</feature>
<reference evidence="15" key="1">
    <citation type="journal article" date="2020" name="Stud. Mycol.">
        <title>101 Dothideomycetes genomes: a test case for predicting lifestyles and emergence of pathogens.</title>
        <authorList>
            <person name="Haridas S."/>
            <person name="Albert R."/>
            <person name="Binder M."/>
            <person name="Bloem J."/>
            <person name="Labutti K."/>
            <person name="Salamov A."/>
            <person name="Andreopoulos B."/>
            <person name="Baker S."/>
            <person name="Barry K."/>
            <person name="Bills G."/>
            <person name="Bluhm B."/>
            <person name="Cannon C."/>
            <person name="Castanera R."/>
            <person name="Culley D."/>
            <person name="Daum C."/>
            <person name="Ezra D."/>
            <person name="Gonzalez J."/>
            <person name="Henrissat B."/>
            <person name="Kuo A."/>
            <person name="Liang C."/>
            <person name="Lipzen A."/>
            <person name="Lutzoni F."/>
            <person name="Magnuson J."/>
            <person name="Mondo S."/>
            <person name="Nolan M."/>
            <person name="Ohm R."/>
            <person name="Pangilinan J."/>
            <person name="Park H.-J."/>
            <person name="Ramirez L."/>
            <person name="Alfaro M."/>
            <person name="Sun H."/>
            <person name="Tritt A."/>
            <person name="Yoshinaga Y."/>
            <person name="Zwiers L.-H."/>
            <person name="Turgeon B."/>
            <person name="Goodwin S."/>
            <person name="Spatafora J."/>
            <person name="Crous P."/>
            <person name="Grigoriev I."/>
        </authorList>
    </citation>
    <scope>NUCLEOTIDE SEQUENCE</scope>
    <source>
        <strain evidence="15">CBS 116005</strain>
    </source>
</reference>
<dbReference type="CDD" id="cd18596">
    <property type="entry name" value="ABC_6TM_VMR1_D1_like"/>
    <property type="match status" value="1"/>
</dbReference>
<evidence type="ECO:0000256" key="12">
    <source>
        <dbReference type="SAM" id="Phobius"/>
    </source>
</evidence>
<dbReference type="GO" id="GO:0016887">
    <property type="term" value="F:ATP hydrolysis activity"/>
    <property type="evidence" value="ECO:0007669"/>
    <property type="project" value="InterPro"/>
</dbReference>
<dbReference type="SUPFAM" id="SSF90123">
    <property type="entry name" value="ABC transporter transmembrane region"/>
    <property type="match status" value="2"/>
</dbReference>
<keyword evidence="8 12" id="KW-1133">Transmembrane helix</keyword>
<dbReference type="EMBL" id="ML995931">
    <property type="protein sequence ID" value="KAF2764266.1"/>
    <property type="molecule type" value="Genomic_DNA"/>
</dbReference>
<evidence type="ECO:0000259" key="14">
    <source>
        <dbReference type="PROSITE" id="PS50929"/>
    </source>
</evidence>
<organism evidence="15 16">
    <name type="scientific">Teratosphaeria nubilosa</name>
    <dbReference type="NCBI Taxonomy" id="161662"/>
    <lineage>
        <taxon>Eukaryota</taxon>
        <taxon>Fungi</taxon>
        <taxon>Dikarya</taxon>
        <taxon>Ascomycota</taxon>
        <taxon>Pezizomycotina</taxon>
        <taxon>Dothideomycetes</taxon>
        <taxon>Dothideomycetidae</taxon>
        <taxon>Mycosphaerellales</taxon>
        <taxon>Teratosphaeriaceae</taxon>
        <taxon>Teratosphaeria</taxon>
    </lineage>
</organism>
<dbReference type="SMART" id="SM00382">
    <property type="entry name" value="AAA"/>
    <property type="match status" value="2"/>
</dbReference>
<feature type="transmembrane region" description="Helical" evidence="12">
    <location>
        <begin position="1125"/>
        <end position="1149"/>
    </location>
</feature>
<dbReference type="GO" id="GO:0000329">
    <property type="term" value="C:fungal-type vacuole membrane"/>
    <property type="evidence" value="ECO:0007669"/>
    <property type="project" value="TreeGrafter"/>
</dbReference>
<dbReference type="InterPro" id="IPR027417">
    <property type="entry name" value="P-loop_NTPase"/>
</dbReference>
<feature type="domain" description="ABC transporter" evidence="13">
    <location>
        <begin position="793"/>
        <end position="1036"/>
    </location>
</feature>
<feature type="region of interest" description="Disordered" evidence="11">
    <location>
        <begin position="543"/>
        <end position="565"/>
    </location>
</feature>
<keyword evidence="3" id="KW-0813">Transport</keyword>
<dbReference type="Pfam" id="PF00005">
    <property type="entry name" value="ABC_tran"/>
    <property type="match status" value="2"/>
</dbReference>
<accession>A0A6G1KUH1</accession>
<feature type="region of interest" description="Disordered" evidence="11">
    <location>
        <begin position="1637"/>
        <end position="1676"/>
    </location>
</feature>
<dbReference type="Gene3D" id="3.40.50.300">
    <property type="entry name" value="P-loop containing nucleotide triphosphate hydrolases"/>
    <property type="match status" value="2"/>
</dbReference>
<feature type="transmembrane region" description="Helical" evidence="12">
    <location>
        <begin position="693"/>
        <end position="720"/>
    </location>
</feature>
<keyword evidence="16" id="KW-1185">Reference proteome</keyword>
<evidence type="ECO:0000256" key="9">
    <source>
        <dbReference type="ARBA" id="ARBA00023136"/>
    </source>
</evidence>
<keyword evidence="5" id="KW-0677">Repeat</keyword>
<dbReference type="FunFam" id="3.40.50.300:FF:000825">
    <property type="entry name" value="ABC bile acid transporter"/>
    <property type="match status" value="1"/>
</dbReference>
<sequence length="1823" mass="202049">MSTILRTLRNLRSIGLKEYGHQLQYMGDTKRGTFIAADRYGNKYYENLAEELPLRTRWVDYKDKEFDPSQIEPGWHAWMSYMVDKPPTQDPILQTGVRTWEPTQHKPVQTMSRSAFKTYSTKACFQRDFLQTLFPVIACGISILYLTYQITRARVRTRQADEGYERLGKQNERPVAGIQGDDAEDEEDEDGPDLGLQLQPSRVGASVTTVDKPKAEVTIAIVEELAVFAELGIQAASLILGAWGARGLNAAIANVAVWGYIAALTSLRLLFSSSSKWSFTKLWYHTAFLYGFQWLCTIMVFRSEIIHPTWKVTEALTIANFALVTLLTLIALNSRKGNRAVELEHEEDLKPSREPLASVLSLATFSWVDSIVWTGYNKTTEMSDVWNLQAKDKADNILAHYRQIKKTNSLAFHLLKYFKRGLLLQAAWAFISGAITFAPTMLLKVILQYIEEPTSVPRNAVWLYVILLFVSGVINALASGQALWIGRKICIRLRSIIIGEIYAKALRRRAAAASDKVLGQQDTVQKKGEDESKQSLLKKAMSFGRKKKSKALSKPNGQQPATDESQVSSGAIINLMAVDSFKVAEISSYLHFLWAETPVQFALAILLLYHVLGKSSIVGIAMMGLLLPVNMLIAKRFATVQKRILAATDARIHTTNEVLTNIRIIKYFAWEQRFLGTVDEKRVVELKHLRDRYIVWAIAATTWSGAPVLITFLTFLVYTLVEKKDLVPSVAFTALSLFSLLRIPLDQLADMVAHVQEAKVSVDRVEEYLNEPETDKYQQLAFDQVDPDGQPVIGFKDGTFGWGGRDSDDFKMIDLDINFKVGQLNVIIGPTGSGKTSLLMALLGEMTLLEGSVYLPGGHSREDLRPDPQTGLVESVAYCAQQAWLVNGTIKDNIVFASKWDAKRYKDVIVACSLQRDLEILDAGDQTLVGEKGVTLSGGQKQRISLARALYCNARYVLMDDVLSAVDSHTAKWIFDKALMGPLMYNRTCILVTHNATLCLPRAEYAVVLDNGRVTAQGTASEVIASGMIAEDLSKLELQTSITAASTLPSRVPSGIGGDTAVATPHDERGNGYLKSPNDDVHANGAPVGDPLTKVVSKDIPGMNKVVDNDINNEKKAEGAVKFKIIFMYLGQMGGWWYWTLAAACFAAQQVSQVSTNIWIRQWANAYTRHEAISVMDTHSASPVSHVRGGISSSFNCLRSGSCIWNLPTTWQSAPAAANVSGISLYDIGVNAGYYLGVYAVLGLVYIMITLLRECVLFAGSLTASKRIHRELMEKITHAKFRFFDSTPLGQIMNRFSKDIESMDQEIAPVAVGVVHCMASIITIVVLISVITPAFLIAGFFITILYFLIGKFYINSSRDLKRLDSVQRSPLYQQFGETLSGMTTIRAYGDERRFIRDNLHRVNTHSRPFIYLWGANRWLAFRVDVVGALVSFFTGAFVVLSVGSVDAGAAGLAMTYAVTFTENVLWFVRLYASNEQNMNSVERVKEYLDVDQEAPPVVEENRPDANWPSKGGVEFIGYSTRYRKDFDFVLKNITFKVLPGEKVGVVGRTGAGKSSLALALFRALEAEEGKILVDDIDIGLIGLQDLRENMVMVPQDPTLFTGTIRSNLDPFGLFTDQDIFEALLRTQLVSAMSVANSAANTRPQTPVNGRSAPGCPSKRSPTSKSTSPMTSSSPTLVDSTAALENKNIFRNLNSPVAESGSNLSQGQRQLLCLARALLKAPKVLLMDEATASIDYATDSKIQETIREIKNTTITIAHRLQTIIDYDKVLVLDKGQVVEYGDPFDLVKKDKGIFRGMCEMSGDLDVLENDAKKAHDARKLVDDS</sequence>
<keyword evidence="6" id="KW-0547">Nucleotide-binding</keyword>
<keyword evidence="9 12" id="KW-0472">Membrane</keyword>
<feature type="compositionally biased region" description="Polar residues" evidence="11">
    <location>
        <begin position="555"/>
        <end position="565"/>
    </location>
</feature>